<accession>A0ABS0SSP9</accession>
<dbReference type="Proteomes" id="UP000639859">
    <property type="component" value="Unassembled WGS sequence"/>
</dbReference>
<keyword evidence="2" id="KW-1185">Reference proteome</keyword>
<proteinExistence type="predicted"/>
<gene>
    <name evidence="1" type="ORF">I4Q42_01670</name>
</gene>
<evidence type="ECO:0000313" key="2">
    <source>
        <dbReference type="Proteomes" id="UP000639859"/>
    </source>
</evidence>
<comment type="caution">
    <text evidence="1">The sequence shown here is derived from an EMBL/GenBank/DDBJ whole genome shotgun (WGS) entry which is preliminary data.</text>
</comment>
<name>A0ABS0SSP9_9CAUL</name>
<protein>
    <submittedName>
        <fullName evidence="1">Uncharacterized protein</fullName>
    </submittedName>
</protein>
<organism evidence="1 2">
    <name type="scientific">Caulobacter hibisci</name>
    <dbReference type="NCBI Taxonomy" id="2035993"/>
    <lineage>
        <taxon>Bacteria</taxon>
        <taxon>Pseudomonadati</taxon>
        <taxon>Pseudomonadota</taxon>
        <taxon>Alphaproteobacteria</taxon>
        <taxon>Caulobacterales</taxon>
        <taxon>Caulobacteraceae</taxon>
        <taxon>Caulobacter</taxon>
    </lineage>
</organism>
<dbReference type="RefSeq" id="WP_198574327.1">
    <property type="nucleotide sequence ID" value="NZ_JADWOX010000001.1"/>
</dbReference>
<dbReference type="EMBL" id="JADWOX010000001">
    <property type="protein sequence ID" value="MBI1682371.1"/>
    <property type="molecule type" value="Genomic_DNA"/>
</dbReference>
<sequence>MPDGAGFPLPVTPEERAAVALYGAWLTADGVDNAEKTRRLVAVKAWCDARQK</sequence>
<evidence type="ECO:0000313" key="1">
    <source>
        <dbReference type="EMBL" id="MBI1682371.1"/>
    </source>
</evidence>
<reference evidence="1 2" key="1">
    <citation type="submission" date="2020-11" db="EMBL/GenBank/DDBJ databases">
        <title>genome sequence of strain KACC 18849.</title>
        <authorList>
            <person name="Gao J."/>
            <person name="Zhang X."/>
        </authorList>
    </citation>
    <scope>NUCLEOTIDE SEQUENCE [LARGE SCALE GENOMIC DNA]</scope>
    <source>
        <strain evidence="1 2">KACC 18849</strain>
    </source>
</reference>